<evidence type="ECO:0000313" key="2">
    <source>
        <dbReference type="EMBL" id="KAH6688055.1"/>
    </source>
</evidence>
<dbReference type="OrthoDB" id="5286775at2759"/>
<accession>A0A9P8VBH3</accession>
<sequence length="303" mass="34373">MEQEKALVPGNHEWAEDEDKLFRILFLREYNPLLPRQWSMDFRGIPIPALLFSETDDFQPVIYSRAGNDFKATRALIRLIELTSSVRTLAQTGQGDKVPHLIRKELEEYAKWAAQDGGYDDLDIIPNLIVDSVDISAGSESIEQYMQARMLKLAAEHRKYWRIERVPEEEAWKLPKVELAKVKVESPEPDSRPESSDASHVKIEDPDEPTGYLEGIRYTQRPPVLYGIFVIHHSAVVLSLDSFKEGKEALISYQVEAGFNAQYQGVWNAITMAIIVCLARDHMVTMADDFVQLVGGPDSDPDA</sequence>
<dbReference type="Proteomes" id="UP000770015">
    <property type="component" value="Unassembled WGS sequence"/>
</dbReference>
<evidence type="ECO:0000256" key="1">
    <source>
        <dbReference type="SAM" id="MobiDB-lite"/>
    </source>
</evidence>
<protein>
    <submittedName>
        <fullName evidence="2">Uncharacterized protein</fullName>
    </submittedName>
</protein>
<evidence type="ECO:0000313" key="3">
    <source>
        <dbReference type="Proteomes" id="UP000770015"/>
    </source>
</evidence>
<dbReference type="AlphaFoldDB" id="A0A9P8VBH3"/>
<keyword evidence="3" id="KW-1185">Reference proteome</keyword>
<proteinExistence type="predicted"/>
<name>A0A9P8VBH3_9PEZI</name>
<organism evidence="2 3">
    <name type="scientific">Plectosphaerella plurivora</name>
    <dbReference type="NCBI Taxonomy" id="936078"/>
    <lineage>
        <taxon>Eukaryota</taxon>
        <taxon>Fungi</taxon>
        <taxon>Dikarya</taxon>
        <taxon>Ascomycota</taxon>
        <taxon>Pezizomycotina</taxon>
        <taxon>Sordariomycetes</taxon>
        <taxon>Hypocreomycetidae</taxon>
        <taxon>Glomerellales</taxon>
        <taxon>Plectosphaerellaceae</taxon>
        <taxon>Plectosphaerella</taxon>
    </lineage>
</organism>
<reference evidence="2" key="1">
    <citation type="journal article" date="2021" name="Nat. Commun.">
        <title>Genetic determinants of endophytism in the Arabidopsis root mycobiome.</title>
        <authorList>
            <person name="Mesny F."/>
            <person name="Miyauchi S."/>
            <person name="Thiergart T."/>
            <person name="Pickel B."/>
            <person name="Atanasova L."/>
            <person name="Karlsson M."/>
            <person name="Huettel B."/>
            <person name="Barry K.W."/>
            <person name="Haridas S."/>
            <person name="Chen C."/>
            <person name="Bauer D."/>
            <person name="Andreopoulos W."/>
            <person name="Pangilinan J."/>
            <person name="LaButti K."/>
            <person name="Riley R."/>
            <person name="Lipzen A."/>
            <person name="Clum A."/>
            <person name="Drula E."/>
            <person name="Henrissat B."/>
            <person name="Kohler A."/>
            <person name="Grigoriev I.V."/>
            <person name="Martin F.M."/>
            <person name="Hacquard S."/>
        </authorList>
    </citation>
    <scope>NUCLEOTIDE SEQUENCE</scope>
    <source>
        <strain evidence="2">MPI-SDFR-AT-0117</strain>
    </source>
</reference>
<dbReference type="EMBL" id="JAGSXJ010000010">
    <property type="protein sequence ID" value="KAH6688055.1"/>
    <property type="molecule type" value="Genomic_DNA"/>
</dbReference>
<gene>
    <name evidence="2" type="ORF">F5X68DRAFT_231588</name>
</gene>
<comment type="caution">
    <text evidence="2">The sequence shown here is derived from an EMBL/GenBank/DDBJ whole genome shotgun (WGS) entry which is preliminary data.</text>
</comment>
<feature type="compositionally biased region" description="Basic and acidic residues" evidence="1">
    <location>
        <begin position="183"/>
        <end position="204"/>
    </location>
</feature>
<feature type="region of interest" description="Disordered" evidence="1">
    <location>
        <begin position="183"/>
        <end position="207"/>
    </location>
</feature>